<dbReference type="GO" id="GO:0006003">
    <property type="term" value="P:fructose 2,6-bisphosphate metabolic process"/>
    <property type="evidence" value="ECO:0007669"/>
    <property type="project" value="InterPro"/>
</dbReference>
<feature type="active site" description="Proton donor/acceptor" evidence="1">
    <location>
        <position position="95"/>
    </location>
</feature>
<dbReference type="GO" id="GO:0016791">
    <property type="term" value="F:phosphatase activity"/>
    <property type="evidence" value="ECO:0007669"/>
    <property type="project" value="TreeGrafter"/>
</dbReference>
<dbReference type="CDD" id="cd07067">
    <property type="entry name" value="HP_PGM_like"/>
    <property type="match status" value="1"/>
</dbReference>
<evidence type="ECO:0000313" key="4">
    <source>
        <dbReference type="Proteomes" id="UP000321085"/>
    </source>
</evidence>
<keyword evidence="4" id="KW-1185">Reference proteome</keyword>
<evidence type="ECO:0000313" key="3">
    <source>
        <dbReference type="EMBL" id="GEO13156.1"/>
    </source>
</evidence>
<name>A0A512BMH1_9HYPH</name>
<dbReference type="InterPro" id="IPR029033">
    <property type="entry name" value="His_PPase_superfam"/>
</dbReference>
<proteinExistence type="predicted"/>
<dbReference type="InterPro" id="IPR050275">
    <property type="entry name" value="PGM_Phosphatase"/>
</dbReference>
<dbReference type="Pfam" id="PF00300">
    <property type="entry name" value="His_Phos_1"/>
    <property type="match status" value="1"/>
</dbReference>
<dbReference type="PANTHER" id="PTHR48100">
    <property type="entry name" value="BROAD-SPECIFICITY PHOSPHATASE YOR283W-RELATED"/>
    <property type="match status" value="1"/>
</dbReference>
<organism evidence="3 4">
    <name type="scientific">Microvirga aerophila</name>
    <dbReference type="NCBI Taxonomy" id="670291"/>
    <lineage>
        <taxon>Bacteria</taxon>
        <taxon>Pseudomonadati</taxon>
        <taxon>Pseudomonadota</taxon>
        <taxon>Alphaproteobacteria</taxon>
        <taxon>Hyphomicrobiales</taxon>
        <taxon>Methylobacteriaceae</taxon>
        <taxon>Microvirga</taxon>
    </lineage>
</organism>
<dbReference type="GO" id="GO:0005737">
    <property type="term" value="C:cytoplasm"/>
    <property type="evidence" value="ECO:0007669"/>
    <property type="project" value="TreeGrafter"/>
</dbReference>
<accession>A0A512BMH1</accession>
<dbReference type="SMART" id="SM00855">
    <property type="entry name" value="PGAM"/>
    <property type="match status" value="1"/>
</dbReference>
<dbReference type="Gene3D" id="3.40.50.1240">
    <property type="entry name" value="Phosphoglycerate mutase-like"/>
    <property type="match status" value="1"/>
</dbReference>
<dbReference type="EMBL" id="BJYU01000006">
    <property type="protein sequence ID" value="GEO13156.1"/>
    <property type="molecule type" value="Genomic_DNA"/>
</dbReference>
<protein>
    <submittedName>
        <fullName evidence="3">Phosphoglycerate mutase</fullName>
    </submittedName>
</protein>
<sequence length="199" mass="22691">MTASETRPTIYFVRHGETDWNLEGRLQGQRDIPLNDVGRVQAEEAGRRLQALVPNPEDLAYVASPMSRTRETMERLRKVIGLHPESYRLDERLVELTFGEWEGMTWKEVRKKEPQRASLRERDKWNYAPPGGGESYAMLVDRVRPVLNDLTRDTVLVAHGGVARAFLAAACGVSTRDAASIDIWQGKILVIEGRKHRWV</sequence>
<dbReference type="PANTHER" id="PTHR48100:SF59">
    <property type="entry name" value="ADENOSYLCOBALAMIN_ALPHA-RIBAZOLE PHOSPHATASE"/>
    <property type="match status" value="1"/>
</dbReference>
<comment type="caution">
    <text evidence="3">The sequence shown here is derived from an EMBL/GenBank/DDBJ whole genome shotgun (WGS) entry which is preliminary data.</text>
</comment>
<evidence type="ECO:0000256" key="2">
    <source>
        <dbReference type="PIRSR" id="PIRSR613078-2"/>
    </source>
</evidence>
<dbReference type="PIRSF" id="PIRSF000709">
    <property type="entry name" value="6PFK_2-Ptase"/>
    <property type="match status" value="1"/>
</dbReference>
<feature type="active site" description="Tele-phosphohistidine intermediate" evidence="1">
    <location>
        <position position="15"/>
    </location>
</feature>
<dbReference type="RefSeq" id="WP_114185243.1">
    <property type="nucleotide sequence ID" value="NZ_BJYU01000006.1"/>
</dbReference>
<dbReference type="SUPFAM" id="SSF53254">
    <property type="entry name" value="Phosphoglycerate mutase-like"/>
    <property type="match status" value="1"/>
</dbReference>
<dbReference type="Proteomes" id="UP000321085">
    <property type="component" value="Unassembled WGS sequence"/>
</dbReference>
<reference evidence="3 4" key="1">
    <citation type="submission" date="2019-07" db="EMBL/GenBank/DDBJ databases">
        <title>Whole genome shotgun sequence of Microvirga aerophila NBRC 106136.</title>
        <authorList>
            <person name="Hosoyama A."/>
            <person name="Uohara A."/>
            <person name="Ohji S."/>
            <person name="Ichikawa N."/>
        </authorList>
    </citation>
    <scope>NUCLEOTIDE SEQUENCE [LARGE SCALE GENOMIC DNA]</scope>
    <source>
        <strain evidence="3 4">NBRC 106136</strain>
    </source>
</reference>
<feature type="binding site" evidence="2">
    <location>
        <position position="68"/>
    </location>
    <ligand>
        <name>substrate</name>
    </ligand>
</feature>
<dbReference type="PRINTS" id="PR00991">
    <property type="entry name" value="6PFRUCTKNASE"/>
</dbReference>
<evidence type="ECO:0000256" key="1">
    <source>
        <dbReference type="PIRSR" id="PIRSR613078-1"/>
    </source>
</evidence>
<dbReference type="OrthoDB" id="9781415at2"/>
<gene>
    <name evidence="3" type="ORF">MAE02_08520</name>
</gene>
<dbReference type="GO" id="GO:0005524">
    <property type="term" value="F:ATP binding"/>
    <property type="evidence" value="ECO:0007669"/>
    <property type="project" value="InterPro"/>
</dbReference>
<dbReference type="AlphaFoldDB" id="A0A512BMH1"/>
<feature type="binding site" evidence="2">
    <location>
        <begin position="14"/>
        <end position="21"/>
    </location>
    <ligand>
        <name>substrate</name>
    </ligand>
</feature>
<dbReference type="InterPro" id="IPR003094">
    <property type="entry name" value="6Pfruct_kin"/>
</dbReference>
<dbReference type="InterPro" id="IPR013078">
    <property type="entry name" value="His_Pase_superF_clade-1"/>
</dbReference>